<proteinExistence type="predicted"/>
<reference evidence="1" key="2">
    <citation type="submission" date="2023-02" db="EMBL/GenBank/DDBJ databases">
        <authorList>
            <person name="Sun Q."/>
            <person name="Mori K."/>
        </authorList>
    </citation>
    <scope>NUCLEOTIDE SEQUENCE</scope>
    <source>
        <strain evidence="1">NBRC 110608</strain>
    </source>
</reference>
<name>A0ABN6YQP1_9MICO</name>
<dbReference type="InterPro" id="IPR032710">
    <property type="entry name" value="NTF2-like_dom_sf"/>
</dbReference>
<organism evidence="1">
    <name type="scientific">Barrientosiimonas endolithica</name>
    <dbReference type="NCBI Taxonomy" id="1535208"/>
    <lineage>
        <taxon>Bacteria</taxon>
        <taxon>Bacillati</taxon>
        <taxon>Actinomycetota</taxon>
        <taxon>Actinomycetes</taxon>
        <taxon>Micrococcales</taxon>
        <taxon>Dermacoccaceae</taxon>
        <taxon>Barrientosiimonas</taxon>
    </lineage>
</organism>
<gene>
    <name evidence="1" type="ORF">GCM10025872_33690</name>
</gene>
<evidence type="ECO:0008006" key="2">
    <source>
        <dbReference type="Google" id="ProtNLM"/>
    </source>
</evidence>
<dbReference type="SUPFAM" id="SSF54427">
    <property type="entry name" value="NTF2-like"/>
    <property type="match status" value="1"/>
</dbReference>
<protein>
    <recommendedName>
        <fullName evidence="2">SnoaL-like domain-containing protein</fullName>
    </recommendedName>
</protein>
<accession>A0ABN6YQP1</accession>
<reference evidence="1" key="1">
    <citation type="journal article" date="2014" name="Int. J. Syst. Evol. Microbiol.">
        <title>Complete genome of a new Firmicutes species belonging to the dominant human colonic microbiota ('Ruminococcus bicirculans') reveals two chromosomes and a selective capacity to utilize plant glucans.</title>
        <authorList>
            <consortium name="NISC Comparative Sequencing Program"/>
            <person name="Wegmann U."/>
            <person name="Louis P."/>
            <person name="Goesmann A."/>
            <person name="Henrissat B."/>
            <person name="Duncan S.H."/>
            <person name="Flint H.J."/>
        </authorList>
    </citation>
    <scope>NUCLEOTIDE SEQUENCE</scope>
    <source>
        <strain evidence="1">NBRC 110608</strain>
    </source>
</reference>
<sequence length="81" mass="8956">MTDTATQTDTQPLDDARAWTEQLQTALEAGDVDATLEQFADDCFWRDLISMTWNLHTAEGKDAVGAMLREVGQGPGRARSR</sequence>
<evidence type="ECO:0000313" key="1">
    <source>
        <dbReference type="EMBL" id="BDZ59712.1"/>
    </source>
</evidence>
<dbReference type="EMBL" id="AP027735">
    <property type="protein sequence ID" value="BDZ59712.1"/>
    <property type="molecule type" value="Genomic_DNA"/>
</dbReference>
<dbReference type="Gene3D" id="3.10.450.50">
    <property type="match status" value="1"/>
</dbReference>